<keyword evidence="9 20" id="KW-0479">Metal-binding</keyword>
<dbReference type="AlphaFoldDB" id="A0A1C4Y830"/>
<comment type="similarity">
    <text evidence="3">In the C-terminal section; belongs to the AccA family.</text>
</comment>
<evidence type="ECO:0000256" key="18">
    <source>
        <dbReference type="ARBA" id="ARBA00049152"/>
    </source>
</evidence>
<dbReference type="UniPathway" id="UPA00655">
    <property type="reaction ID" value="UER00711"/>
</dbReference>
<comment type="cofactor">
    <cofactor evidence="20">
        <name>Zn(2+)</name>
        <dbReference type="ChEBI" id="CHEBI:29105"/>
    </cofactor>
    <text evidence="20">Binds 1 zinc ion per subunit.</text>
</comment>
<dbReference type="EMBL" id="LT607410">
    <property type="protein sequence ID" value="SCF16878.1"/>
    <property type="molecule type" value="Genomic_DNA"/>
</dbReference>
<evidence type="ECO:0000256" key="19">
    <source>
        <dbReference type="HAMAP-Rule" id="MF_00823"/>
    </source>
</evidence>
<organism evidence="24 25">
    <name type="scientific">Micromonospora purpureochromogenes</name>
    <dbReference type="NCBI Taxonomy" id="47872"/>
    <lineage>
        <taxon>Bacteria</taxon>
        <taxon>Bacillati</taxon>
        <taxon>Actinomycetota</taxon>
        <taxon>Actinomycetes</taxon>
        <taxon>Micromonosporales</taxon>
        <taxon>Micromonosporaceae</taxon>
        <taxon>Micromonospora</taxon>
    </lineage>
</organism>
<dbReference type="GO" id="GO:0003989">
    <property type="term" value="F:acetyl-CoA carboxylase activity"/>
    <property type="evidence" value="ECO:0007669"/>
    <property type="project" value="InterPro"/>
</dbReference>
<dbReference type="PROSITE" id="PS50989">
    <property type="entry name" value="COA_CT_CTER"/>
    <property type="match status" value="1"/>
</dbReference>
<feature type="binding site" evidence="20">
    <location>
        <position position="35"/>
    </location>
    <ligand>
        <name>Zn(2+)</name>
        <dbReference type="ChEBI" id="CHEBI:29105"/>
    </ligand>
</feature>
<evidence type="ECO:0000256" key="15">
    <source>
        <dbReference type="ARBA" id="ARBA00023098"/>
    </source>
</evidence>
<dbReference type="EC" id="2.1.3.15" evidence="19"/>
<comment type="similarity">
    <text evidence="19">Belongs to the AccA family.</text>
</comment>
<gene>
    <name evidence="20" type="primary">accD</name>
    <name evidence="19" type="synonym">accA</name>
    <name evidence="24" type="ORF">GA0074696_3123</name>
</gene>
<dbReference type="GO" id="GO:0005524">
    <property type="term" value="F:ATP binding"/>
    <property type="evidence" value="ECO:0007669"/>
    <property type="project" value="UniProtKB-KW"/>
</dbReference>
<keyword evidence="14 19" id="KW-0067">ATP-binding</keyword>
<dbReference type="InterPro" id="IPR011762">
    <property type="entry name" value="COA_CT_N"/>
</dbReference>
<evidence type="ECO:0000256" key="13">
    <source>
        <dbReference type="ARBA" id="ARBA00022833"/>
    </source>
</evidence>
<evidence type="ECO:0000256" key="1">
    <source>
        <dbReference type="ARBA" id="ARBA00004496"/>
    </source>
</evidence>
<dbReference type="Pfam" id="PF17848">
    <property type="entry name" value="Zn_ribbon_ACC"/>
    <property type="match status" value="1"/>
</dbReference>
<evidence type="ECO:0000256" key="8">
    <source>
        <dbReference type="ARBA" id="ARBA00022679"/>
    </source>
</evidence>
<dbReference type="Proteomes" id="UP000198228">
    <property type="component" value="Chromosome I"/>
</dbReference>
<dbReference type="GO" id="GO:0009317">
    <property type="term" value="C:acetyl-CoA carboxylase complex"/>
    <property type="evidence" value="ECO:0007669"/>
    <property type="project" value="InterPro"/>
</dbReference>
<dbReference type="PROSITE" id="PS50980">
    <property type="entry name" value="COA_CT_NTER"/>
    <property type="match status" value="1"/>
</dbReference>
<evidence type="ECO:0000313" key="25">
    <source>
        <dbReference type="Proteomes" id="UP000198228"/>
    </source>
</evidence>
<dbReference type="GO" id="GO:0016743">
    <property type="term" value="F:carboxyl- or carbamoyltransferase activity"/>
    <property type="evidence" value="ECO:0007669"/>
    <property type="project" value="UniProtKB-UniRule"/>
</dbReference>
<dbReference type="GO" id="GO:0006633">
    <property type="term" value="P:fatty acid biosynthetic process"/>
    <property type="evidence" value="ECO:0007669"/>
    <property type="project" value="UniProtKB-KW"/>
</dbReference>
<dbReference type="GO" id="GO:2001295">
    <property type="term" value="P:malonyl-CoA biosynthetic process"/>
    <property type="evidence" value="ECO:0007669"/>
    <property type="project" value="UniProtKB-UniRule"/>
</dbReference>
<keyword evidence="12 19" id="KW-0276">Fatty acid metabolism</keyword>
<dbReference type="InterPro" id="IPR041010">
    <property type="entry name" value="Znf-ACC"/>
</dbReference>
<feature type="domain" description="CoA carboxyltransferase C-terminal" evidence="23">
    <location>
        <begin position="281"/>
        <end position="530"/>
    </location>
</feature>
<dbReference type="SUPFAM" id="SSF52096">
    <property type="entry name" value="ClpP/crotonase"/>
    <property type="match status" value="2"/>
</dbReference>
<feature type="region of interest" description="Disordered" evidence="21">
    <location>
        <begin position="274"/>
        <end position="294"/>
    </location>
</feature>
<feature type="binding site" evidence="20">
    <location>
        <position position="16"/>
    </location>
    <ligand>
        <name>Zn(2+)</name>
        <dbReference type="ChEBI" id="CHEBI:29105"/>
    </ligand>
</feature>
<keyword evidence="7 19" id="KW-0444">Lipid biosynthesis</keyword>
<dbReference type="NCBIfam" id="NF041504">
    <property type="entry name" value="AccA_sub"/>
    <property type="match status" value="1"/>
</dbReference>
<comment type="catalytic activity">
    <reaction evidence="18 19">
        <text>N(6)-carboxybiotinyl-L-lysyl-[protein] + acetyl-CoA = N(6)-biotinyl-L-lysyl-[protein] + malonyl-CoA</text>
        <dbReference type="Rhea" id="RHEA:54728"/>
        <dbReference type="Rhea" id="RHEA-COMP:10505"/>
        <dbReference type="Rhea" id="RHEA-COMP:10506"/>
        <dbReference type="ChEBI" id="CHEBI:57288"/>
        <dbReference type="ChEBI" id="CHEBI:57384"/>
        <dbReference type="ChEBI" id="CHEBI:83144"/>
        <dbReference type="ChEBI" id="CHEBI:83145"/>
        <dbReference type="EC" id="2.1.3.15"/>
    </reaction>
</comment>
<evidence type="ECO:0000256" key="11">
    <source>
        <dbReference type="ARBA" id="ARBA00022771"/>
    </source>
</evidence>
<evidence type="ECO:0000256" key="17">
    <source>
        <dbReference type="ARBA" id="ARBA00025280"/>
    </source>
</evidence>
<evidence type="ECO:0000256" key="14">
    <source>
        <dbReference type="ARBA" id="ARBA00022840"/>
    </source>
</evidence>
<evidence type="ECO:0000259" key="22">
    <source>
        <dbReference type="PROSITE" id="PS50980"/>
    </source>
</evidence>
<accession>A0A1C4Y830</accession>
<evidence type="ECO:0000256" key="9">
    <source>
        <dbReference type="ARBA" id="ARBA00022723"/>
    </source>
</evidence>
<reference evidence="24 25" key="1">
    <citation type="submission" date="2016-06" db="EMBL/GenBank/DDBJ databases">
        <authorList>
            <person name="Kjaerup R.B."/>
            <person name="Dalgaard T.S."/>
            <person name="Juul-Madsen H.R."/>
        </authorList>
    </citation>
    <scope>NUCLEOTIDE SEQUENCE [LARGE SCALE GENOMIC DNA]</scope>
    <source>
        <strain evidence="24 25">DSM 43821</strain>
    </source>
</reference>
<evidence type="ECO:0000256" key="2">
    <source>
        <dbReference type="ARBA" id="ARBA00004956"/>
    </source>
</evidence>
<keyword evidence="15 19" id="KW-0443">Lipid metabolism</keyword>
<evidence type="ECO:0000256" key="10">
    <source>
        <dbReference type="ARBA" id="ARBA00022741"/>
    </source>
</evidence>
<dbReference type="HAMAP" id="MF_00823">
    <property type="entry name" value="AcetylCoA_CT_alpha"/>
    <property type="match status" value="1"/>
</dbReference>
<evidence type="ECO:0000313" key="24">
    <source>
        <dbReference type="EMBL" id="SCF16878.1"/>
    </source>
</evidence>
<evidence type="ECO:0000256" key="21">
    <source>
        <dbReference type="SAM" id="MobiDB-lite"/>
    </source>
</evidence>
<evidence type="ECO:0000256" key="20">
    <source>
        <dbReference type="HAMAP-Rule" id="MF_01395"/>
    </source>
</evidence>
<dbReference type="HAMAP" id="MF_01395">
    <property type="entry name" value="AcetylCoA_CT_beta"/>
    <property type="match status" value="1"/>
</dbReference>
<evidence type="ECO:0000259" key="23">
    <source>
        <dbReference type="PROSITE" id="PS50989"/>
    </source>
</evidence>
<dbReference type="Gene3D" id="3.90.226.10">
    <property type="entry name" value="2-enoyl-CoA Hydratase, Chain A, domain 1"/>
    <property type="match status" value="2"/>
</dbReference>
<dbReference type="Pfam" id="PF03255">
    <property type="entry name" value="ACCA"/>
    <property type="match status" value="1"/>
</dbReference>
<comment type="function">
    <text evidence="17 20">Component of the acetyl coenzyme A carboxylase (ACC) complex. Biotin carboxylase (BC) catalyzes the carboxylation of biotin on its carrier protein (BCCP) and then the CO(2) group is transferred by the transcarboxylase to acetyl-CoA to form malonyl-CoA.</text>
</comment>
<comment type="subunit">
    <text evidence="19">Acetyl-CoA carboxylase is a heterohexamer composed of biotin carboxyl carrier protein (AccB), biotin carboxylase (AccC) and two subunits each of ACCase subunit alpha (AccA) and ACCase subunit beta (AccD).</text>
</comment>
<keyword evidence="16 19" id="KW-0275">Fatty acid biosynthesis</keyword>
<feature type="binding site" evidence="20">
    <location>
        <position position="19"/>
    </location>
    <ligand>
        <name>Zn(2+)</name>
        <dbReference type="ChEBI" id="CHEBI:29105"/>
    </ligand>
</feature>
<evidence type="ECO:0000256" key="3">
    <source>
        <dbReference type="ARBA" id="ARBA00006276"/>
    </source>
</evidence>
<dbReference type="InterPro" id="IPR029045">
    <property type="entry name" value="ClpP/crotonase-like_dom_sf"/>
</dbReference>
<feature type="binding site" evidence="20">
    <location>
        <position position="38"/>
    </location>
    <ligand>
        <name>Zn(2+)</name>
        <dbReference type="ChEBI" id="CHEBI:29105"/>
    </ligand>
</feature>
<comment type="function">
    <text evidence="19">Component of the acetyl coenzyme A carboxylase (ACC) complex. First, biotin carboxylase catalyzes the carboxylation of biotin on its carrier protein (BCCP) and then the CO(2) group is transferred by the carboxyltransferase to acetyl-CoA to form malonyl-CoA.</text>
</comment>
<evidence type="ECO:0000256" key="6">
    <source>
        <dbReference type="ARBA" id="ARBA00022490"/>
    </source>
</evidence>
<dbReference type="GO" id="GO:0008270">
    <property type="term" value="F:zinc ion binding"/>
    <property type="evidence" value="ECO:0007669"/>
    <property type="project" value="UniProtKB-UniRule"/>
</dbReference>
<evidence type="ECO:0000256" key="7">
    <source>
        <dbReference type="ARBA" id="ARBA00022516"/>
    </source>
</evidence>
<keyword evidence="8 19" id="KW-0808">Transferase</keyword>
<dbReference type="InterPro" id="IPR011763">
    <property type="entry name" value="COA_CT_C"/>
</dbReference>
<evidence type="ECO:0000256" key="5">
    <source>
        <dbReference type="ARBA" id="ARBA00011664"/>
    </source>
</evidence>
<dbReference type="PRINTS" id="PR01069">
    <property type="entry name" value="ACCCTRFRASEA"/>
</dbReference>
<dbReference type="NCBIfam" id="TIGR00515">
    <property type="entry name" value="accD"/>
    <property type="match status" value="1"/>
</dbReference>
<feature type="domain" description="CoA carboxyltransferase N-terminal" evidence="22">
    <location>
        <begin position="12"/>
        <end position="281"/>
    </location>
</feature>
<dbReference type="PANTHER" id="PTHR42853:SF3">
    <property type="entry name" value="ACETYL-COENZYME A CARBOXYLASE CARBOXYL TRANSFERASE SUBUNIT ALPHA, CHLOROPLASTIC"/>
    <property type="match status" value="1"/>
</dbReference>
<feature type="zinc finger region" description="C4-type" evidence="20">
    <location>
        <begin position="16"/>
        <end position="38"/>
    </location>
</feature>
<keyword evidence="6 19" id="KW-0963">Cytoplasm</keyword>
<keyword evidence="11 20" id="KW-0863">Zinc-finger</keyword>
<comment type="subcellular location">
    <subcellularLocation>
        <location evidence="1 19">Cytoplasm</location>
    </subcellularLocation>
</comment>
<keyword evidence="10 19" id="KW-0547">Nucleotide-binding</keyword>
<dbReference type="RefSeq" id="WP_088961764.1">
    <property type="nucleotide sequence ID" value="NZ_LT607410.1"/>
</dbReference>
<evidence type="ECO:0000256" key="16">
    <source>
        <dbReference type="ARBA" id="ARBA00023160"/>
    </source>
</evidence>
<comment type="similarity">
    <text evidence="20">Belongs to the AccD/PCCB family.</text>
</comment>
<dbReference type="NCBIfam" id="TIGR00513">
    <property type="entry name" value="accA"/>
    <property type="match status" value="1"/>
</dbReference>
<keyword evidence="13 20" id="KW-0862">Zinc</keyword>
<comment type="subunit">
    <text evidence="5">Acetyl-CoA carboxylase is a heterotetramer composed of biotin carboxyl carrier protein (AccB), biotin carboxylase (AccC) and two subunits of ACCase subunit beta/alpha.</text>
</comment>
<comment type="pathway">
    <text evidence="2 19">Lipid metabolism; malonyl-CoA biosynthesis; malonyl-CoA from acetyl-CoA: step 1/1.</text>
</comment>
<dbReference type="InterPro" id="IPR000438">
    <property type="entry name" value="Acetyl_CoA_COase_Trfase_b_su"/>
</dbReference>
<evidence type="ECO:0000256" key="12">
    <source>
        <dbReference type="ARBA" id="ARBA00022832"/>
    </source>
</evidence>
<comment type="similarity">
    <text evidence="4">In the N-terminal section; belongs to the AccD/PCCB family.</text>
</comment>
<feature type="compositionally biased region" description="Basic and acidic residues" evidence="21">
    <location>
        <begin position="282"/>
        <end position="294"/>
    </location>
</feature>
<evidence type="ECO:0000256" key="4">
    <source>
        <dbReference type="ARBA" id="ARBA00010284"/>
    </source>
</evidence>
<dbReference type="PANTHER" id="PTHR42853">
    <property type="entry name" value="ACETYL-COENZYME A CARBOXYLASE CARBOXYL TRANSFERASE SUBUNIT ALPHA"/>
    <property type="match status" value="1"/>
</dbReference>
<protein>
    <recommendedName>
        <fullName evidence="19 20">Multifunctional fusion protein</fullName>
    </recommendedName>
    <domain>
        <recommendedName>
            <fullName evidence="19">Acetyl-coenzyme A carboxylase carboxyl transferase subunit alpha</fullName>
            <shortName evidence="19">ACCase subunit alpha</shortName>
            <shortName evidence="19">Acetyl-CoA carboxylase carboxyltransferase subunit alpha</shortName>
            <ecNumber evidence="19">2.1.3.15</ecNumber>
        </recommendedName>
    </domain>
    <domain>
        <recommendedName>
            <fullName evidence="20">Acetyl-coenzyme A carboxylase carboxyl transferase subunit beta</fullName>
            <shortName evidence="20">ACCase subunit beta</shortName>
            <shortName evidence="20">Acetyl-CoA carboxylase carboxyltransferase subunit beta</shortName>
        </recommendedName>
    </domain>
</protein>
<proteinExistence type="inferred from homology"/>
<name>A0A1C4Y830_9ACTN</name>
<sequence>MSRSTAVSTDTDWLLCRGCRTPVYGKRLIRNHRVCPECGLHLPLTAEQRLGMLADEGRYEPLAVTVTSNDPLRFVDRVPYADRLADARARTGLNEAVLCARATVEGVPAIMAVMDFRFLGGSLGSAVGELITIAAETALAEHTPLIIVTASGGARMQEGALSLMQMAKTSAALGALDRAGVLTVSVITDPTYGGVAASFATLTDVIVAEPGARLGFAGRRVIEQTIRQVLPEGFQTAEFLLARGMIDMIVERGRLRQELGRLLRASTFTGVRSAGPAPADPVVRDHRALPEPDPWRHVSQARDLTRPTTLDYLSLAFTDFKELHGDRISGDCPAVVGGTAWLDGRPVLVLGQQKGHDPAELMRRNFGMPVPAGYRKAARLMRLAEKLDLPIVTLVDTPGAYPGADAEEQGQAVAIAENLRLMAFLSVPVVTVIIGEGGSGGALGLAVANRVLMFSSSVYSVISPEGCAAIVWKDPAAAPRAAAALGLDARELLRLGVVDGVLVEPEGGTGADPLRAAELLGAALRASLHELGALAPDQLGADRRARFRQFGSAVTVEAELLTISGEVH</sequence>
<dbReference type="InterPro" id="IPR001095">
    <property type="entry name" value="Acetyl_CoA_COase_a_su"/>
</dbReference>